<name>A0A4Q7USB9_PSEST</name>
<feature type="region of interest" description="Disordered" evidence="1">
    <location>
        <begin position="1"/>
        <end position="30"/>
    </location>
</feature>
<reference evidence="3 4" key="1">
    <citation type="submission" date="2019-02" db="EMBL/GenBank/DDBJ databases">
        <title>Sequencing the genomes of 1000 actinobacteria strains.</title>
        <authorList>
            <person name="Klenk H.-P."/>
        </authorList>
    </citation>
    <scope>NUCLEOTIDE SEQUENCE [LARGE SCALE GENOMIC DNA]</scope>
    <source>
        <strain evidence="3 4">DSM 45779</strain>
    </source>
</reference>
<protein>
    <submittedName>
        <fullName evidence="3">Uncharacterized protein</fullName>
    </submittedName>
</protein>
<organism evidence="3 4">
    <name type="scientific">Pseudonocardia sediminis</name>
    <dbReference type="NCBI Taxonomy" id="1397368"/>
    <lineage>
        <taxon>Bacteria</taxon>
        <taxon>Bacillati</taxon>
        <taxon>Actinomycetota</taxon>
        <taxon>Actinomycetes</taxon>
        <taxon>Pseudonocardiales</taxon>
        <taxon>Pseudonocardiaceae</taxon>
        <taxon>Pseudonocardia</taxon>
    </lineage>
</organism>
<evidence type="ECO:0000313" key="4">
    <source>
        <dbReference type="Proteomes" id="UP000291591"/>
    </source>
</evidence>
<evidence type="ECO:0000256" key="2">
    <source>
        <dbReference type="SAM" id="Phobius"/>
    </source>
</evidence>
<gene>
    <name evidence="3" type="ORF">EV383_1515</name>
</gene>
<dbReference type="EMBL" id="SHKL01000001">
    <property type="protein sequence ID" value="RZT84662.1"/>
    <property type="molecule type" value="Genomic_DNA"/>
</dbReference>
<feature type="transmembrane region" description="Helical" evidence="2">
    <location>
        <begin position="57"/>
        <end position="78"/>
    </location>
</feature>
<sequence>MTRTRTRRPADRRAHGHLHGHGHASGAGGIGVRETYRAGRYDRRRERRMRRRHGRHGSVLPFVLGAFIAAAFVGGVIVYAVIKLIPYLVLAAVLLGVFVLLKRSFRSCSVDAGPAAASVPAPESGLQAWQRAKAEFDALRVEYTAHECDPMQVLRRPALSDVSVPSTARFVDAFAEAQSLDTDAHPGAPYDAAFTVAVAKARRAWQAALDAADRIRLSNVPTHERGSIERVLKLLTTARDSDSEHERLAAYARARSELDRLDRAGIVHLPRTARAAVDEASRGALPG</sequence>
<keyword evidence="2" id="KW-0472">Membrane</keyword>
<accession>A0A4Q7USB9</accession>
<dbReference type="Proteomes" id="UP000291591">
    <property type="component" value="Unassembled WGS sequence"/>
</dbReference>
<evidence type="ECO:0000256" key="1">
    <source>
        <dbReference type="SAM" id="MobiDB-lite"/>
    </source>
</evidence>
<feature type="transmembrane region" description="Helical" evidence="2">
    <location>
        <begin position="84"/>
        <end position="101"/>
    </location>
</feature>
<evidence type="ECO:0000313" key="3">
    <source>
        <dbReference type="EMBL" id="RZT84662.1"/>
    </source>
</evidence>
<keyword evidence="2" id="KW-0812">Transmembrane</keyword>
<keyword evidence="2" id="KW-1133">Transmembrane helix</keyword>
<keyword evidence="4" id="KW-1185">Reference proteome</keyword>
<comment type="caution">
    <text evidence="3">The sequence shown here is derived from an EMBL/GenBank/DDBJ whole genome shotgun (WGS) entry which is preliminary data.</text>
</comment>
<proteinExistence type="predicted"/>
<dbReference type="AlphaFoldDB" id="A0A4Q7USB9"/>